<evidence type="ECO:0000313" key="6">
    <source>
        <dbReference type="EMBL" id="CAB4709968.1"/>
    </source>
</evidence>
<dbReference type="PANTHER" id="PTHR42738">
    <property type="entry name" value="HYDROXYMETHYLGLUTARYL-COA LYASE"/>
    <property type="match status" value="1"/>
</dbReference>
<keyword evidence="3" id="KW-0456">Lyase</keyword>
<reference evidence="5" key="1">
    <citation type="submission" date="2020-05" db="EMBL/GenBank/DDBJ databases">
        <authorList>
            <person name="Chiriac C."/>
            <person name="Salcher M."/>
            <person name="Ghai R."/>
            <person name="Kavagutti S V."/>
        </authorList>
    </citation>
    <scope>NUCLEOTIDE SEQUENCE</scope>
</reference>
<dbReference type="NCBIfam" id="NF004283">
    <property type="entry name" value="PRK05692.1"/>
    <property type="match status" value="1"/>
</dbReference>
<dbReference type="EMBL" id="CAFBIY010000007">
    <property type="protein sequence ID" value="CAB4846494.1"/>
    <property type="molecule type" value="Genomic_DNA"/>
</dbReference>
<dbReference type="AlphaFoldDB" id="A0A6J6A3D3"/>
<evidence type="ECO:0000256" key="1">
    <source>
        <dbReference type="ARBA" id="ARBA00009405"/>
    </source>
</evidence>
<dbReference type="SUPFAM" id="SSF51569">
    <property type="entry name" value="Aldolase"/>
    <property type="match status" value="1"/>
</dbReference>
<dbReference type="PROSITE" id="PS50991">
    <property type="entry name" value="PYR_CT"/>
    <property type="match status" value="1"/>
</dbReference>
<evidence type="ECO:0000313" key="5">
    <source>
        <dbReference type="EMBL" id="CAB4362818.1"/>
    </source>
</evidence>
<dbReference type="Gene3D" id="3.20.20.70">
    <property type="entry name" value="Aldolase class I"/>
    <property type="match status" value="1"/>
</dbReference>
<sequence>MSLPARIIIREVGARDGLQAEQPISVDQRLELLDALLIAGVTHLEVASFVSPKAVPSMAGAADVVAGLGAPEGVVRTALVPNVRGAEMALAAGLDELTVTVSASAVYNERNVKMTIDESVESVEAICALASAAGVPVDAVISCAFGSPYEGDIKPAAIALLAERLRASGASAITLADTTGMATPRRIQDVLALTGTDVGLHLHETRGTGLLNAYAGLLAGVRRFDTSVGGLGGSPFAAGAAGNVATEELVALCDDLGVSTGIGIDALIEAALLVEGFVGHSIPSRVAKAGPRSRRA</sequence>
<dbReference type="InterPro" id="IPR043594">
    <property type="entry name" value="HMGL"/>
</dbReference>
<dbReference type="EMBL" id="CAFAAV010000001">
    <property type="protein sequence ID" value="CAB4799120.1"/>
    <property type="molecule type" value="Genomic_DNA"/>
</dbReference>
<evidence type="ECO:0000313" key="8">
    <source>
        <dbReference type="EMBL" id="CAB4846494.1"/>
    </source>
</evidence>
<dbReference type="GO" id="GO:0046872">
    <property type="term" value="F:metal ion binding"/>
    <property type="evidence" value="ECO:0007669"/>
    <property type="project" value="UniProtKB-KW"/>
</dbReference>
<dbReference type="EMBL" id="CAFBOL010000025">
    <property type="protein sequence ID" value="CAB4987067.1"/>
    <property type="molecule type" value="Genomic_DNA"/>
</dbReference>
<name>A0A6J6A3D3_9ZZZZ</name>
<dbReference type="GO" id="GO:0006552">
    <property type="term" value="P:L-leucine catabolic process"/>
    <property type="evidence" value="ECO:0007669"/>
    <property type="project" value="TreeGrafter"/>
</dbReference>
<dbReference type="InterPro" id="IPR000891">
    <property type="entry name" value="PYR_CT"/>
</dbReference>
<evidence type="ECO:0000259" key="4">
    <source>
        <dbReference type="PROSITE" id="PS50991"/>
    </source>
</evidence>
<dbReference type="GO" id="GO:0004419">
    <property type="term" value="F:hydroxymethylglutaryl-CoA lyase activity"/>
    <property type="evidence" value="ECO:0007669"/>
    <property type="project" value="TreeGrafter"/>
</dbReference>
<feature type="domain" description="Pyruvate carboxyltransferase" evidence="4">
    <location>
        <begin position="7"/>
        <end position="268"/>
    </location>
</feature>
<dbReference type="EMBL" id="CAFBMT010000003">
    <property type="protein sequence ID" value="CAB4917615.1"/>
    <property type="molecule type" value="Genomic_DNA"/>
</dbReference>
<dbReference type="CDD" id="cd07938">
    <property type="entry name" value="DRE_TIM_HMGL"/>
    <property type="match status" value="1"/>
</dbReference>
<evidence type="ECO:0000256" key="3">
    <source>
        <dbReference type="ARBA" id="ARBA00023239"/>
    </source>
</evidence>
<evidence type="ECO:0000256" key="2">
    <source>
        <dbReference type="ARBA" id="ARBA00022723"/>
    </source>
</evidence>
<dbReference type="Pfam" id="PF00682">
    <property type="entry name" value="HMGL-like"/>
    <property type="match status" value="1"/>
</dbReference>
<dbReference type="EMBL" id="CAEZYF010000003">
    <property type="protein sequence ID" value="CAB4709968.1"/>
    <property type="molecule type" value="Genomic_DNA"/>
</dbReference>
<evidence type="ECO:0000313" key="10">
    <source>
        <dbReference type="EMBL" id="CAB4987067.1"/>
    </source>
</evidence>
<accession>A0A6J6A3D3</accession>
<evidence type="ECO:0000313" key="9">
    <source>
        <dbReference type="EMBL" id="CAB4917615.1"/>
    </source>
</evidence>
<keyword evidence="2" id="KW-0479">Metal-binding</keyword>
<protein>
    <submittedName>
        <fullName evidence="5">Unannotated protein</fullName>
    </submittedName>
</protein>
<comment type="similarity">
    <text evidence="1">Belongs to the HMG-CoA lyase family.</text>
</comment>
<gene>
    <name evidence="6" type="ORF">UFOPK2656_00602</name>
    <name evidence="7" type="ORF">UFOPK3099_00001</name>
    <name evidence="8" type="ORF">UFOPK3267_00242</name>
    <name evidence="9" type="ORF">UFOPK3651_00640</name>
    <name evidence="10" type="ORF">UFOPK3931_01220</name>
    <name evidence="5" type="ORF">UFOPK4189_00600</name>
</gene>
<dbReference type="EMBL" id="CAESGF010000003">
    <property type="protein sequence ID" value="CAB4362818.1"/>
    <property type="molecule type" value="Genomic_DNA"/>
</dbReference>
<organism evidence="5">
    <name type="scientific">freshwater metagenome</name>
    <dbReference type="NCBI Taxonomy" id="449393"/>
    <lineage>
        <taxon>unclassified sequences</taxon>
        <taxon>metagenomes</taxon>
        <taxon>ecological metagenomes</taxon>
    </lineage>
</organism>
<evidence type="ECO:0000313" key="7">
    <source>
        <dbReference type="EMBL" id="CAB4799120.1"/>
    </source>
</evidence>
<dbReference type="GO" id="GO:0046951">
    <property type="term" value="P:ketone body biosynthetic process"/>
    <property type="evidence" value="ECO:0007669"/>
    <property type="project" value="TreeGrafter"/>
</dbReference>
<proteinExistence type="inferred from homology"/>
<dbReference type="InterPro" id="IPR013785">
    <property type="entry name" value="Aldolase_TIM"/>
</dbReference>
<dbReference type="PANTHER" id="PTHR42738:SF7">
    <property type="entry name" value="HYDROXYMETHYLGLUTARYL-COA LYASE"/>
    <property type="match status" value="1"/>
</dbReference>